<dbReference type="AlphaFoldDB" id="A0A1H3YE03"/>
<name>A0A1H3YE03_9EURY</name>
<dbReference type="Proteomes" id="UP000236755">
    <property type="component" value="Unassembled WGS sequence"/>
</dbReference>
<dbReference type="OrthoDB" id="263424at2157"/>
<protein>
    <recommendedName>
        <fullName evidence="1">Molybdopterin cofactor biosynthesis MoaD-related C-terminal domain-containing protein</fullName>
    </recommendedName>
</protein>
<sequence>MSANEHEVQRERSFRGISKRLAIKYLENLGATQVDDGRVEADDWAADLSTQTVSIGPSTTLTQVDVVFEGDPAALDSLIERFARKAMRAGG</sequence>
<dbReference type="EMBL" id="FNQT01000002">
    <property type="protein sequence ID" value="SEA09860.1"/>
    <property type="molecule type" value="Genomic_DNA"/>
</dbReference>
<evidence type="ECO:0000313" key="3">
    <source>
        <dbReference type="Proteomes" id="UP000236755"/>
    </source>
</evidence>
<gene>
    <name evidence="2" type="ORF">SAMN04488065_1826</name>
</gene>
<dbReference type="InterPro" id="IPR036473">
    <property type="entry name" value="Mopterin_CF_MoaD-rel_C_sf"/>
</dbReference>
<dbReference type="Pfam" id="PF09189">
    <property type="entry name" value="MoaD_arch"/>
    <property type="match status" value="1"/>
</dbReference>
<dbReference type="Gene3D" id="3.30.1370.80">
    <property type="entry name" value="Molybdopterin cofactor biosynthesis MoaD-related, C-terminal domain"/>
    <property type="match status" value="1"/>
</dbReference>
<reference evidence="2 3" key="1">
    <citation type="submission" date="2016-10" db="EMBL/GenBank/DDBJ databases">
        <authorList>
            <person name="de Groot N.N."/>
        </authorList>
    </citation>
    <scope>NUCLEOTIDE SEQUENCE [LARGE SCALE GENOMIC DNA]</scope>
    <source>
        <strain evidence="2 3">CGMCC 1.8712</strain>
    </source>
</reference>
<dbReference type="InterPro" id="IPR015272">
    <property type="entry name" value="MoadD_C"/>
</dbReference>
<dbReference type="RefSeq" id="WP_092634130.1">
    <property type="nucleotide sequence ID" value="NZ_FNQT01000002.1"/>
</dbReference>
<accession>A0A1H3YE03</accession>
<dbReference type="STRING" id="555874.SAMN04488065_1826"/>
<organism evidence="2 3">
    <name type="scientific">Haloplanus vescus</name>
    <dbReference type="NCBI Taxonomy" id="555874"/>
    <lineage>
        <taxon>Archaea</taxon>
        <taxon>Methanobacteriati</taxon>
        <taxon>Methanobacteriota</taxon>
        <taxon>Stenosarchaea group</taxon>
        <taxon>Halobacteria</taxon>
        <taxon>Halobacteriales</taxon>
        <taxon>Haloferacaceae</taxon>
        <taxon>Haloplanus</taxon>
    </lineage>
</organism>
<feature type="domain" description="Molybdopterin cofactor biosynthesis MoaD-related C-terminal" evidence="1">
    <location>
        <begin position="10"/>
        <end position="91"/>
    </location>
</feature>
<keyword evidence="3" id="KW-1185">Reference proteome</keyword>
<evidence type="ECO:0000259" key="1">
    <source>
        <dbReference type="Pfam" id="PF09189"/>
    </source>
</evidence>
<evidence type="ECO:0000313" key="2">
    <source>
        <dbReference type="EMBL" id="SEA09860.1"/>
    </source>
</evidence>
<proteinExistence type="predicted"/>